<evidence type="ECO:0000313" key="2">
    <source>
        <dbReference type="EMBL" id="PPK86685.1"/>
    </source>
</evidence>
<dbReference type="Proteomes" id="UP000237662">
    <property type="component" value="Unassembled WGS sequence"/>
</dbReference>
<organism evidence="2 3">
    <name type="scientific">Neolewinella xylanilytica</name>
    <dbReference type="NCBI Taxonomy" id="1514080"/>
    <lineage>
        <taxon>Bacteria</taxon>
        <taxon>Pseudomonadati</taxon>
        <taxon>Bacteroidota</taxon>
        <taxon>Saprospiria</taxon>
        <taxon>Saprospirales</taxon>
        <taxon>Lewinellaceae</taxon>
        <taxon>Neolewinella</taxon>
    </lineage>
</organism>
<gene>
    <name evidence="2" type="ORF">CLV84_3621</name>
</gene>
<feature type="transmembrane region" description="Helical" evidence="1">
    <location>
        <begin position="58"/>
        <end position="79"/>
    </location>
</feature>
<dbReference type="OrthoDB" id="1494815at2"/>
<name>A0A2S6I6B4_9BACT</name>
<proteinExistence type="predicted"/>
<protein>
    <submittedName>
        <fullName evidence="2">Uncharacterized protein</fullName>
    </submittedName>
</protein>
<keyword evidence="1" id="KW-1133">Transmembrane helix</keyword>
<dbReference type="RefSeq" id="WP_104421104.1">
    <property type="nucleotide sequence ID" value="NZ_PTJC01000006.1"/>
</dbReference>
<evidence type="ECO:0000313" key="3">
    <source>
        <dbReference type="Proteomes" id="UP000237662"/>
    </source>
</evidence>
<keyword evidence="1" id="KW-0812">Transmembrane</keyword>
<comment type="caution">
    <text evidence="2">The sequence shown here is derived from an EMBL/GenBank/DDBJ whole genome shotgun (WGS) entry which is preliminary data.</text>
</comment>
<dbReference type="AlphaFoldDB" id="A0A2S6I6B4"/>
<sequence length="86" mass="9567">MNVVLAIIVQLVAYLIVLLADPYTGTLVCAVLGAIAFAIWLLSYVVEWVEPSRVTRSYYHYVLSAWVAPWLALVGFVLLNGEIGWL</sequence>
<evidence type="ECO:0000256" key="1">
    <source>
        <dbReference type="SAM" id="Phobius"/>
    </source>
</evidence>
<dbReference type="EMBL" id="PTJC01000006">
    <property type="protein sequence ID" value="PPK86685.1"/>
    <property type="molecule type" value="Genomic_DNA"/>
</dbReference>
<keyword evidence="1" id="KW-0472">Membrane</keyword>
<reference evidence="2 3" key="1">
    <citation type="submission" date="2018-02" db="EMBL/GenBank/DDBJ databases">
        <title>Genomic Encyclopedia of Archaeal and Bacterial Type Strains, Phase II (KMG-II): from individual species to whole genera.</title>
        <authorList>
            <person name="Goeker M."/>
        </authorList>
    </citation>
    <scope>NUCLEOTIDE SEQUENCE [LARGE SCALE GENOMIC DNA]</scope>
    <source>
        <strain evidence="2 3">DSM 29526</strain>
    </source>
</reference>
<accession>A0A2S6I6B4</accession>
<feature type="transmembrane region" description="Helical" evidence="1">
    <location>
        <begin position="30"/>
        <end position="46"/>
    </location>
</feature>
<keyword evidence="3" id="KW-1185">Reference proteome</keyword>